<dbReference type="KEGG" id="ssl:SS1G_00933"/>
<organism evidence="4 5">
    <name type="scientific">Sclerotinia sclerotiorum (strain ATCC 18683 / 1980 / Ss-1)</name>
    <name type="common">White mold</name>
    <name type="synonym">Whetzelinia sclerotiorum</name>
    <dbReference type="NCBI Taxonomy" id="665079"/>
    <lineage>
        <taxon>Eukaryota</taxon>
        <taxon>Fungi</taxon>
        <taxon>Dikarya</taxon>
        <taxon>Ascomycota</taxon>
        <taxon>Pezizomycotina</taxon>
        <taxon>Leotiomycetes</taxon>
        <taxon>Helotiales</taxon>
        <taxon>Sclerotiniaceae</taxon>
        <taxon>Sclerotinia</taxon>
    </lineage>
</organism>
<feature type="compositionally biased region" description="Polar residues" evidence="1">
    <location>
        <begin position="460"/>
        <end position="483"/>
    </location>
</feature>
<dbReference type="VEuPathDB" id="FungiDB:sscle_03g023310"/>
<dbReference type="RefSeq" id="XP_001598844.1">
    <property type="nucleotide sequence ID" value="XM_001598794.1"/>
</dbReference>
<feature type="compositionally biased region" description="Acidic residues" evidence="1">
    <location>
        <begin position="144"/>
        <end position="154"/>
    </location>
</feature>
<dbReference type="Pfam" id="PF24054">
    <property type="entry name" value="DUF7357"/>
    <property type="match status" value="1"/>
</dbReference>
<feature type="region of interest" description="Disordered" evidence="1">
    <location>
        <begin position="738"/>
        <end position="842"/>
    </location>
</feature>
<feature type="region of interest" description="Disordered" evidence="1">
    <location>
        <begin position="880"/>
        <end position="957"/>
    </location>
</feature>
<feature type="compositionally biased region" description="Low complexity" evidence="1">
    <location>
        <begin position="595"/>
        <end position="611"/>
    </location>
</feature>
<feature type="compositionally biased region" description="Basic and acidic residues" evidence="1">
    <location>
        <begin position="287"/>
        <end position="296"/>
    </location>
</feature>
<feature type="region of interest" description="Disordered" evidence="1">
    <location>
        <begin position="1506"/>
        <end position="1620"/>
    </location>
</feature>
<dbReference type="EMBL" id="CP017816">
    <property type="protein sequence ID" value="APA07561.1"/>
    <property type="molecule type" value="Genomic_DNA"/>
</dbReference>
<name>A0A1D9PXZ6_SCLS1</name>
<dbReference type="InterPro" id="IPR055781">
    <property type="entry name" value="DUF7357"/>
</dbReference>
<feature type="compositionally biased region" description="Acidic residues" evidence="1">
    <location>
        <begin position="246"/>
        <end position="270"/>
    </location>
</feature>
<evidence type="ECO:0000259" key="2">
    <source>
        <dbReference type="Pfam" id="PF23086"/>
    </source>
</evidence>
<dbReference type="InterPro" id="IPR056398">
    <property type="entry name" value="Tudor_Coilin"/>
</dbReference>
<feature type="region of interest" description="Disordered" evidence="1">
    <location>
        <begin position="120"/>
        <end position="296"/>
    </location>
</feature>
<gene>
    <name evidence="4" type="ORF">sscle_03g023310</name>
</gene>
<feature type="compositionally biased region" description="Low complexity" evidence="1">
    <location>
        <begin position="552"/>
        <end position="562"/>
    </location>
</feature>
<protein>
    <recommendedName>
        <fullName evidence="6">CUE domain-containing protein</fullName>
    </recommendedName>
</protein>
<feature type="domain" description="Coilin tudor" evidence="2">
    <location>
        <begin position="971"/>
        <end position="1080"/>
    </location>
</feature>
<feature type="compositionally biased region" description="Low complexity" evidence="1">
    <location>
        <begin position="525"/>
        <end position="543"/>
    </location>
</feature>
<evidence type="ECO:0000313" key="4">
    <source>
        <dbReference type="EMBL" id="APA07561.1"/>
    </source>
</evidence>
<dbReference type="Proteomes" id="UP000177798">
    <property type="component" value="Chromosome 3"/>
</dbReference>
<feature type="domain" description="DUF7357" evidence="3">
    <location>
        <begin position="1"/>
        <end position="136"/>
    </location>
</feature>
<accession>A0A1D9PXZ6</accession>
<feature type="region of interest" description="Disordered" evidence="1">
    <location>
        <begin position="459"/>
        <end position="637"/>
    </location>
</feature>
<feature type="compositionally biased region" description="Low complexity" evidence="1">
    <location>
        <begin position="367"/>
        <end position="377"/>
    </location>
</feature>
<dbReference type="Pfam" id="PF23086">
    <property type="entry name" value="Tudor_Coilin"/>
    <property type="match status" value="1"/>
</dbReference>
<dbReference type="InterPro" id="IPR039715">
    <property type="entry name" value="ZCCHC10"/>
</dbReference>
<feature type="compositionally biased region" description="Polar residues" evidence="1">
    <location>
        <begin position="1402"/>
        <end position="1415"/>
    </location>
</feature>
<feature type="compositionally biased region" description="Low complexity" evidence="1">
    <location>
        <begin position="788"/>
        <end position="799"/>
    </location>
</feature>
<feature type="compositionally biased region" description="Basic and acidic residues" evidence="1">
    <location>
        <begin position="805"/>
        <end position="822"/>
    </location>
</feature>
<feature type="compositionally biased region" description="Polar residues" evidence="1">
    <location>
        <begin position="1588"/>
        <end position="1614"/>
    </location>
</feature>
<feature type="compositionally biased region" description="Polar residues" evidence="1">
    <location>
        <begin position="1226"/>
        <end position="1256"/>
    </location>
</feature>
<dbReference type="PANTHER" id="PTHR13491:SF0">
    <property type="entry name" value="ZINC FINGER CCHC DOMAIN-CONTAINING PROTEIN 10"/>
    <property type="match status" value="1"/>
</dbReference>
<feature type="compositionally biased region" description="Acidic residues" evidence="1">
    <location>
        <begin position="220"/>
        <end position="229"/>
    </location>
</feature>
<feature type="compositionally biased region" description="Polar residues" evidence="1">
    <location>
        <begin position="1540"/>
        <end position="1558"/>
    </location>
</feature>
<feature type="compositionally biased region" description="Polar residues" evidence="1">
    <location>
        <begin position="764"/>
        <end position="775"/>
    </location>
</feature>
<evidence type="ECO:0000259" key="3">
    <source>
        <dbReference type="Pfam" id="PF24054"/>
    </source>
</evidence>
<dbReference type="OrthoDB" id="5368821at2759"/>
<feature type="compositionally biased region" description="Acidic residues" evidence="1">
    <location>
        <begin position="404"/>
        <end position="418"/>
    </location>
</feature>
<feature type="compositionally biased region" description="Acidic residues" evidence="1">
    <location>
        <begin position="174"/>
        <end position="207"/>
    </location>
</feature>
<feature type="region of interest" description="Disordered" evidence="1">
    <location>
        <begin position="361"/>
        <end position="435"/>
    </location>
</feature>
<sequence length="1620" mass="178469">MRLRLNVRRYNLPDCPIIWNVNTSTSTPTVSELLDQINDVIPIESTEWGMEDYAVEVKGKEGVNYECLHFQPVGKVMKEEDEVIIRPLLTHDLRVRKISGRHQISSDGRHLIDGAAFGRPMLRRPANRPPIDIPPRKRRRITFDEEDEENEDLFTTDAADAEPAPKRIALLSNLDEDENDEDDDDDDDFEPDGDDDEHEEESDEDTVNTDNRQLVIHADFEDDDEESDAGAENRSNQQLVLHADFEDAGEEEEEDFEPDFEEGDSEESEGFEGFQDDQPTSSAPDNGLEKPGKVDELSTADQAVLSNVKNASTKAKICKLHTAFPKASIAVVKFVLEGSDEDISQAFEALARGYVPAQSKNSILQMSSSHSKSPQSSSKERVSKSGKTGIASKQSYPASANAMDLDDEESGSEEEEDALLSHYDQHGLPPGSIKSGKALSYMAEAMDGSHNVKSKLTKFETGSNSKTTYTSNGRRTIPNNKTVSDIEKGAKSVKGGLSSGLTSTPAIDLKSNDDEITIDSDDSSHSSSEAESSSSDSSSSDDSTSADDSSEAVDASSSSSSDSDSDSDSDSSSDSSSDDGAPEVKSSKLAVPELKTTNSKPNPSSNVVPPKSRTPVPPRQGKKATQSRNQRRKQGITLAKLKERGILPEDTTASELKRLEVNESTSAEDAFAALAVLRTNTKSAKIENGTRKALSEADEFDARRRELLASLASGGIEVSPRSGKAVVDIMDVDIPKMVSDAPRTAKYTQKEPGGDSIVAEVPPQENSNPTPTSADQPAASRRSKLDVGAGRRLLFGALGMKNPKTKKDEDKLRSDLMKDVRVSKTINTPEEPSIQQTETADVDDSWRDKIVYRAVECCQEGIVLSEPPFPFVQRWDPQQQNYRGGKRKNQGQAYNEEPQGSKKQKRRKGKQNYAEEQEEYFDESYQQSYEEDAMETQSTEPPARQVESVEHRPDTGDLIQETPDLVELPEDPTTLPDLEANAVQSGMIIAFKQMLMDESTKWQPQISAYRTASVLSVDDNGNISVSLARRDRNHPVKHYDENGQRIWGKFEMPDEEEEEEEDDGEMAVTFNELVEPKIVEPAPVSLSTEISKSGMTTDESVTLNEKADEIQCSHVTETQYFDTDPPASAETVDVISTPRNSKLEYLQAEALPESITDSAKEDISNLIKEAGFRSNVPSSVVRDFAPNGLERREDAPTLDEMRTEIMADIDDTSFSPKFNGFGLSSPARQRQATTSPDRQQSSWHTVDSQEPSSAPAQNKPEMIENQESGTTLRKDRSKNMIQVTSNVPGIHTKPPTKRINVDKAQAQWEALQPRRKATSPVETDLTLDTIEVDCGVANPKLSGQSSFTSLVADHGRQPDFSFENMRRQELHDYRTDGMAMDIDTHDGDVSEDEPELPPRRVNASNMPVENNNMVEPSSEDFPTVEEMLSQPSQPLTKHGKSAPQPSSKNPRAAVEKDRKILAAFDDTQSSATKAGEKRKKVLAAFDDSDTDSDMAQIKSEVEWKKEAEMKPKKVMAAFDTSDEEDQITPKASKPTKSQHETSNVPQSSQVVMDLTLSSDIEPEQEKEKSGANHSDGDDDFQVGWGPKTKSNLTGLKRQGSNNLGGTTNASLNTKASKRRF</sequence>
<dbReference type="PANTHER" id="PTHR13491">
    <property type="entry name" value="ZCCHC10 PROTEIN"/>
    <property type="match status" value="1"/>
</dbReference>
<feature type="compositionally biased region" description="Polar residues" evidence="1">
    <location>
        <begin position="824"/>
        <end position="839"/>
    </location>
</feature>
<reference evidence="5" key="1">
    <citation type="journal article" date="2017" name="Genome Biol. Evol.">
        <title>The complete genome sequence of the phytopathogenic fungus Sclerotinia sclerotiorum reveals insights into the genome architecture of broad host range pathogens.</title>
        <authorList>
            <person name="Derbyshire M."/>
            <person name="Denton-Giles M."/>
            <person name="Hegedus D."/>
            <person name="Seifbarghy S."/>
            <person name="Rollins J."/>
            <person name="van Kan J."/>
            <person name="Seidl M.F."/>
            <person name="Faino L."/>
            <person name="Mbengue M."/>
            <person name="Navaud O."/>
            <person name="Raffaele S."/>
            <person name="Hammond-Kosack K."/>
            <person name="Heard S."/>
            <person name="Oliver R."/>
        </authorList>
    </citation>
    <scope>NUCLEOTIDE SEQUENCE [LARGE SCALE GENOMIC DNA]</scope>
    <source>
        <strain evidence="5">ATCC 18683 / 1980 / Ss-1</strain>
    </source>
</reference>
<evidence type="ECO:0000256" key="1">
    <source>
        <dbReference type="SAM" id="MobiDB-lite"/>
    </source>
</evidence>
<feature type="compositionally biased region" description="Acidic residues" evidence="1">
    <location>
        <begin position="563"/>
        <end position="581"/>
    </location>
</feature>
<feature type="region of interest" description="Disordered" evidence="1">
    <location>
        <begin position="1385"/>
        <end position="1478"/>
    </location>
</feature>
<feature type="region of interest" description="Disordered" evidence="1">
    <location>
        <begin position="1209"/>
        <end position="1278"/>
    </location>
</feature>
<dbReference type="OMA" id="RSHDESH"/>
<evidence type="ECO:0000313" key="5">
    <source>
        <dbReference type="Proteomes" id="UP000177798"/>
    </source>
</evidence>
<proteinExistence type="predicted"/>
<evidence type="ECO:0008006" key="6">
    <source>
        <dbReference type="Google" id="ProtNLM"/>
    </source>
</evidence>